<dbReference type="EMBL" id="NPDV01000009">
    <property type="protein sequence ID" value="PJZ53113.1"/>
    <property type="molecule type" value="Genomic_DNA"/>
</dbReference>
<organism evidence="2 5">
    <name type="scientific">Leptospira adleri</name>
    <dbReference type="NCBI Taxonomy" id="2023186"/>
    <lineage>
        <taxon>Bacteria</taxon>
        <taxon>Pseudomonadati</taxon>
        <taxon>Spirochaetota</taxon>
        <taxon>Spirochaetia</taxon>
        <taxon>Leptospirales</taxon>
        <taxon>Leptospiraceae</taxon>
        <taxon>Leptospira</taxon>
    </lineage>
</organism>
<dbReference type="Pfam" id="PF00326">
    <property type="entry name" value="Peptidase_S9"/>
    <property type="match status" value="1"/>
</dbReference>
<dbReference type="SUPFAM" id="SSF53474">
    <property type="entry name" value="alpha/beta-Hydrolases"/>
    <property type="match status" value="1"/>
</dbReference>
<proteinExistence type="predicted"/>
<keyword evidence="4" id="KW-1185">Reference proteome</keyword>
<sequence length="253" mass="29512">MFRTRFKKEIVAEFLPPKRKTKIQRLILLCDGMPSIPKKQDLMEFLSSKGYWVIYPRYRGAWESDGEFLKKSPHLDIKDIIDEISIGNKIRENSFYKTFDLKPEEIFVIGGSFGGATAILSSLDSRIKKVIANCPVVDWKILKEEQSAETANPNYVSFLKETFGNAYRLSEKNWKKLYDGKFFNPAFYADELDPNKIRMFHAADDPYVSANVVKDFADRTKIELKLLKRGGHLSTDRTVRKYWDEIHRFFISK</sequence>
<dbReference type="Proteomes" id="UP000232188">
    <property type="component" value="Unassembled WGS sequence"/>
</dbReference>
<evidence type="ECO:0000259" key="1">
    <source>
        <dbReference type="Pfam" id="PF00326"/>
    </source>
</evidence>
<dbReference type="InterPro" id="IPR001375">
    <property type="entry name" value="Peptidase_S9_cat"/>
</dbReference>
<dbReference type="Proteomes" id="UP000232149">
    <property type="component" value="Unassembled WGS sequence"/>
</dbReference>
<protein>
    <recommendedName>
        <fullName evidence="1">Peptidase S9 prolyl oligopeptidase catalytic domain-containing protein</fullName>
    </recommendedName>
</protein>
<dbReference type="EMBL" id="NPDU01000021">
    <property type="protein sequence ID" value="PJZ62098.1"/>
    <property type="molecule type" value="Genomic_DNA"/>
</dbReference>
<name>A0A2M9YNK2_9LEPT</name>
<dbReference type="Gene3D" id="3.40.50.1820">
    <property type="entry name" value="alpha/beta hydrolase"/>
    <property type="match status" value="1"/>
</dbReference>
<evidence type="ECO:0000313" key="4">
    <source>
        <dbReference type="Proteomes" id="UP000232149"/>
    </source>
</evidence>
<evidence type="ECO:0000313" key="2">
    <source>
        <dbReference type="EMBL" id="PJZ53113.1"/>
    </source>
</evidence>
<dbReference type="InterPro" id="IPR029058">
    <property type="entry name" value="AB_hydrolase_fold"/>
</dbReference>
<dbReference type="GO" id="GO:0006508">
    <property type="term" value="P:proteolysis"/>
    <property type="evidence" value="ECO:0007669"/>
    <property type="project" value="InterPro"/>
</dbReference>
<dbReference type="RefSeq" id="WP_100785962.1">
    <property type="nucleotide sequence ID" value="NZ_NPDU01000021.1"/>
</dbReference>
<evidence type="ECO:0000313" key="5">
    <source>
        <dbReference type="Proteomes" id="UP000232188"/>
    </source>
</evidence>
<gene>
    <name evidence="3" type="ORF">CH376_09940</name>
    <name evidence="2" type="ORF">CH380_11910</name>
</gene>
<comment type="caution">
    <text evidence="2">The sequence shown here is derived from an EMBL/GenBank/DDBJ whole genome shotgun (WGS) entry which is preliminary data.</text>
</comment>
<accession>A0A2M9YNK2</accession>
<evidence type="ECO:0000313" key="3">
    <source>
        <dbReference type="EMBL" id="PJZ62098.1"/>
    </source>
</evidence>
<reference evidence="4 5" key="1">
    <citation type="submission" date="2017-07" db="EMBL/GenBank/DDBJ databases">
        <title>Leptospira spp. isolated from tropical soils.</title>
        <authorList>
            <person name="Thibeaux R."/>
            <person name="Iraola G."/>
            <person name="Ferres I."/>
            <person name="Bierque E."/>
            <person name="Girault D."/>
            <person name="Soupe-Gilbert M.-E."/>
            <person name="Picardeau M."/>
            <person name="Goarant C."/>
        </authorList>
    </citation>
    <scope>NUCLEOTIDE SEQUENCE [LARGE SCALE GENOMIC DNA]</scope>
    <source>
        <strain evidence="2 5">FH2-B-C1</strain>
        <strain evidence="3 4">FH2-B-D1</strain>
    </source>
</reference>
<dbReference type="AlphaFoldDB" id="A0A2M9YNK2"/>
<feature type="domain" description="Peptidase S9 prolyl oligopeptidase catalytic" evidence="1">
    <location>
        <begin position="43"/>
        <end position="158"/>
    </location>
</feature>
<dbReference type="GO" id="GO:0008236">
    <property type="term" value="F:serine-type peptidase activity"/>
    <property type="evidence" value="ECO:0007669"/>
    <property type="project" value="InterPro"/>
</dbReference>